<feature type="compositionally biased region" description="Basic and acidic residues" evidence="2">
    <location>
        <begin position="1"/>
        <end position="11"/>
    </location>
</feature>
<dbReference type="PROSITE" id="PS50118">
    <property type="entry name" value="HMG_BOX_2"/>
    <property type="match status" value="1"/>
</dbReference>
<protein>
    <recommendedName>
        <fullName evidence="3">HMG box domain-containing protein</fullName>
    </recommendedName>
</protein>
<dbReference type="SUPFAM" id="SSF47095">
    <property type="entry name" value="HMG-box"/>
    <property type="match status" value="1"/>
</dbReference>
<dbReference type="AlphaFoldDB" id="A0AAV5ALF7"/>
<evidence type="ECO:0000313" key="4">
    <source>
        <dbReference type="EMBL" id="GJJ13928.1"/>
    </source>
</evidence>
<dbReference type="EMBL" id="BPWL01000009">
    <property type="protein sequence ID" value="GJJ13928.1"/>
    <property type="molecule type" value="Genomic_DNA"/>
</dbReference>
<feature type="compositionally biased region" description="Polar residues" evidence="2">
    <location>
        <begin position="146"/>
        <end position="157"/>
    </location>
</feature>
<accession>A0AAV5ALF7</accession>
<evidence type="ECO:0000256" key="2">
    <source>
        <dbReference type="SAM" id="MobiDB-lite"/>
    </source>
</evidence>
<feature type="region of interest" description="Disordered" evidence="2">
    <location>
        <begin position="1"/>
        <end position="63"/>
    </location>
</feature>
<feature type="compositionally biased region" description="Basic and acidic residues" evidence="2">
    <location>
        <begin position="44"/>
        <end position="54"/>
    </location>
</feature>
<dbReference type="CDD" id="cd01389">
    <property type="entry name" value="HMG-box_ROX1-like"/>
    <property type="match status" value="1"/>
</dbReference>
<gene>
    <name evidence="4" type="ORF">Clacol_008185</name>
</gene>
<dbReference type="SMART" id="SM00398">
    <property type="entry name" value="HMG"/>
    <property type="match status" value="1"/>
</dbReference>
<reference evidence="4" key="1">
    <citation type="submission" date="2021-10" db="EMBL/GenBank/DDBJ databases">
        <title>De novo Genome Assembly of Clathrus columnatus (Basidiomycota, Fungi) Using Illumina and Nanopore Sequence Data.</title>
        <authorList>
            <person name="Ogiso-Tanaka E."/>
            <person name="Itagaki H."/>
            <person name="Hosoya T."/>
            <person name="Hosaka K."/>
        </authorList>
    </citation>
    <scope>NUCLEOTIDE SEQUENCE</scope>
    <source>
        <strain evidence="4">MO-923</strain>
    </source>
</reference>
<dbReference type="Proteomes" id="UP001050691">
    <property type="component" value="Unassembled WGS sequence"/>
</dbReference>
<sequence>MPLSDSGDKNGEISLGSPSSGCLDDTIFPQVVRPSVLSSQDHVTSQDRTRDRPSTKKIPRPPNSYMIFLSDLRDSNASFKITTSLAGELWRKLSREDKQQYQRRSVQARRQHALQYPAYILQPKKGSDRRPYGSRKTPAQRASKLINASGTSSRTEGSLNVNVVATKCSSRLGYHQPHPDPTHTQSVNSCYHTFGMSSSPSSSQAADTALGLYHVPGLAPQPPFPSPPAPVSLSLIPVEIPGTDSPPTSSQYSSLTFFPSQTPPTIYNTLLTANTSLLRTTQPFVDSQSQYSSPSLSFEQLSLDHKVTSHTSTSKWPPVPIFQPILLPEVRTPDYDPSSFPDLPHHPHHPQVASATAPETHLNIMVAHNFDSIGAVSNEFRR</sequence>
<dbReference type="Pfam" id="PF00505">
    <property type="entry name" value="HMG_box"/>
    <property type="match status" value="1"/>
</dbReference>
<evidence type="ECO:0000256" key="1">
    <source>
        <dbReference type="PROSITE-ProRule" id="PRU00267"/>
    </source>
</evidence>
<name>A0AAV5ALF7_9AGAM</name>
<dbReference type="InterPro" id="IPR036910">
    <property type="entry name" value="HMG_box_dom_sf"/>
</dbReference>
<feature type="region of interest" description="Disordered" evidence="2">
    <location>
        <begin position="124"/>
        <end position="157"/>
    </location>
</feature>
<dbReference type="Gene3D" id="1.10.30.10">
    <property type="entry name" value="High mobility group box domain"/>
    <property type="match status" value="1"/>
</dbReference>
<comment type="caution">
    <text evidence="4">The sequence shown here is derived from an EMBL/GenBank/DDBJ whole genome shotgun (WGS) entry which is preliminary data.</text>
</comment>
<evidence type="ECO:0000313" key="5">
    <source>
        <dbReference type="Proteomes" id="UP001050691"/>
    </source>
</evidence>
<organism evidence="4 5">
    <name type="scientific">Clathrus columnatus</name>
    <dbReference type="NCBI Taxonomy" id="1419009"/>
    <lineage>
        <taxon>Eukaryota</taxon>
        <taxon>Fungi</taxon>
        <taxon>Dikarya</taxon>
        <taxon>Basidiomycota</taxon>
        <taxon>Agaricomycotina</taxon>
        <taxon>Agaricomycetes</taxon>
        <taxon>Phallomycetidae</taxon>
        <taxon>Phallales</taxon>
        <taxon>Clathraceae</taxon>
        <taxon>Clathrus</taxon>
    </lineage>
</organism>
<proteinExistence type="predicted"/>
<dbReference type="GO" id="GO:0003677">
    <property type="term" value="F:DNA binding"/>
    <property type="evidence" value="ECO:0007669"/>
    <property type="project" value="UniProtKB-UniRule"/>
</dbReference>
<keyword evidence="5" id="KW-1185">Reference proteome</keyword>
<dbReference type="GO" id="GO:0005634">
    <property type="term" value="C:nucleus"/>
    <property type="evidence" value="ECO:0007669"/>
    <property type="project" value="UniProtKB-UniRule"/>
</dbReference>
<evidence type="ECO:0000259" key="3">
    <source>
        <dbReference type="PROSITE" id="PS50118"/>
    </source>
</evidence>
<keyword evidence="1" id="KW-0238">DNA-binding</keyword>
<dbReference type="InterPro" id="IPR009071">
    <property type="entry name" value="HMG_box_dom"/>
</dbReference>
<keyword evidence="1" id="KW-0539">Nucleus</keyword>
<feature type="DNA-binding region" description="HMG box" evidence="1">
    <location>
        <begin position="58"/>
        <end position="120"/>
    </location>
</feature>
<feature type="domain" description="HMG box" evidence="3">
    <location>
        <begin position="58"/>
        <end position="120"/>
    </location>
</feature>